<comment type="caution">
    <text evidence="2">The sequence shown here is derived from an EMBL/GenBank/DDBJ whole genome shotgun (WGS) entry which is preliminary data.</text>
</comment>
<sequence length="109" mass="12391">MVAKKCYKIIFYNQDEVFEIYAGHVYPSEMFGFLEVEALTFGERSQVLVDPSQEKLRTEFEGVQRTYIPMNAIVRIDEVEPAAAERPLGRVKSGVTPFPGSPGHHRNND</sequence>
<dbReference type="RefSeq" id="WP_131480700.1">
    <property type="nucleotide sequence ID" value="NZ_SJDL01000009.1"/>
</dbReference>
<accession>A0ABY1ZQJ8</accession>
<evidence type="ECO:0000256" key="1">
    <source>
        <dbReference type="SAM" id="MobiDB-lite"/>
    </source>
</evidence>
<feature type="region of interest" description="Disordered" evidence="1">
    <location>
        <begin position="87"/>
        <end position="109"/>
    </location>
</feature>
<gene>
    <name evidence="2" type="ORF">EZI54_07725</name>
</gene>
<dbReference type="Pfam" id="PF08850">
    <property type="entry name" value="DUF1820"/>
    <property type="match status" value="1"/>
</dbReference>
<keyword evidence="3" id="KW-1185">Reference proteome</keyword>
<reference evidence="2 3" key="1">
    <citation type="submission" date="2019-02" db="EMBL/GenBank/DDBJ databases">
        <title>Marinobacter halodurans sp. nov., a marine bacterium isolated from sea tidal flat.</title>
        <authorList>
            <person name="Yoo Y."/>
            <person name="Lee D.W."/>
            <person name="Kim B.S."/>
            <person name="Kim J.-J."/>
        </authorList>
    </citation>
    <scope>NUCLEOTIDE SEQUENCE [LARGE SCALE GENOMIC DNA]</scope>
    <source>
        <strain evidence="2 3">YJ-S3-2</strain>
    </source>
</reference>
<protein>
    <submittedName>
        <fullName evidence="2">DUF1820 family protein</fullName>
    </submittedName>
</protein>
<evidence type="ECO:0000313" key="2">
    <source>
        <dbReference type="EMBL" id="TBW56833.1"/>
    </source>
</evidence>
<name>A0ABY1ZQJ8_9GAMM</name>
<evidence type="ECO:0000313" key="3">
    <source>
        <dbReference type="Proteomes" id="UP000313645"/>
    </source>
</evidence>
<dbReference type="Proteomes" id="UP000313645">
    <property type="component" value="Unassembled WGS sequence"/>
</dbReference>
<dbReference type="EMBL" id="SJDL01000009">
    <property type="protein sequence ID" value="TBW56833.1"/>
    <property type="molecule type" value="Genomic_DNA"/>
</dbReference>
<organism evidence="2 3">
    <name type="scientific">Marinobacter halodurans</name>
    <dbReference type="NCBI Taxonomy" id="2528979"/>
    <lineage>
        <taxon>Bacteria</taxon>
        <taxon>Pseudomonadati</taxon>
        <taxon>Pseudomonadota</taxon>
        <taxon>Gammaproteobacteria</taxon>
        <taxon>Pseudomonadales</taxon>
        <taxon>Marinobacteraceae</taxon>
        <taxon>Marinobacter</taxon>
    </lineage>
</organism>
<dbReference type="InterPro" id="IPR014949">
    <property type="entry name" value="DUF1820"/>
</dbReference>
<proteinExistence type="predicted"/>